<dbReference type="GeneID" id="66118554"/>
<feature type="compositionally biased region" description="Polar residues" evidence="3">
    <location>
        <begin position="17"/>
        <end position="51"/>
    </location>
</feature>
<evidence type="ECO:0000256" key="2">
    <source>
        <dbReference type="PROSITE-ProRule" id="PRU00176"/>
    </source>
</evidence>
<feature type="compositionally biased region" description="Low complexity" evidence="3">
    <location>
        <begin position="60"/>
        <end position="72"/>
    </location>
</feature>
<feature type="domain" description="RRM" evidence="4">
    <location>
        <begin position="744"/>
        <end position="819"/>
    </location>
</feature>
<feature type="region of interest" description="Disordered" evidence="3">
    <location>
        <begin position="100"/>
        <end position="198"/>
    </location>
</feature>
<feature type="compositionally biased region" description="Acidic residues" evidence="3">
    <location>
        <begin position="1121"/>
        <end position="1159"/>
    </location>
</feature>
<name>A0A9P8AIQ4_9ASCO</name>
<dbReference type="InterPro" id="IPR039171">
    <property type="entry name" value="Cwc2/Slt11"/>
</dbReference>
<sequence length="1430" mass="159148">MSVPWKDVPESFKSHIMDNSNSLNSKNKGMTPKLSSYPTTVGTTIVSTRPGNGNGKPKNTTTISAAPTPTTETDARKPSSSGSLRLNADFIKRSLIPMISTTRVNNKDRDRDRPRTDQTMTTKASKTSSSAKLSTRSTPEDSQPQKNITELSKRQAKRSTHIRSKSNIETGSEPAASTEQPTKSASTSKSTPTSTSTTSRTVIFKNMNDSILIHEFLNAIDFGPIECCRILRKRQALKDPTTTKKIPLNICNLAFVSPYVASAFMKTYLAPSKLNHLKHILKDSQQLEVFLFNLTTMSKDSISGKFLSLDALKPKVLEYINEYNATRCIHVSIKAVSLFPREEIIREFKLKSTPFGDFDDFTVLNEQYIKDNDKVLNLEFRIHYTSIDSAIRAFDYYCLRIEGNGGTIADTPIGQTVYALNVTFGSDRCDRRSNIDAKNAPMASTTTAATTSQFPLHDDDSVFESDLSPIQLKESSSHKATQVRESPPTSASGSISTTTGHGLTKREMSKTTRSKERMEDESDDHEASTTESQPLENNLISNDSNIALLQGNDMPKSFANSDADLDDVDIEDISTPTSNIELESSFSKLLIGRNGRNSSSSSSLSNDPYISRIQNNAHPQAFENPNTFGNSYLPPFQNQFNNSRSRSFSVSSERINNLSYSRSDNSAVAAAAAAAHAAAAQAQAAALAAVAAASSSTSQAQKNELAALASSLNNSANLNYEAIVALAERNNSMSSLESYNGQNRTIYLGKLHPRTTVEEIANNVRAGGLVESIHYVRDHDNCFIKFIDPNVALAFHASHQYLHRLIIHGTEVVVGWARNHSGPVSRSVMTAVANGASRNVYLGVRYKENERLVDNNNDGSTPSNSTSTGSGTVVELPGIDELRYDFMKFGEMEQINYYHNGSCVFLNFLNIADAIRVVKLFDTENEAKLSNDYRHFYNKYKYFKISFGKDRCANPPKFYFKREPQEVVHMENGGLYSKTPKAQKDVYTKVYQNGNAPNRSTNNGKEYMTTFTPCKKKRRGTTSSPTDDFNEDIINEEAAMVFGIIQSDKRREEELAREVERQRLLQEDETTQEDTVKDDKLEGPVDDTSFFDDEYDYSEGIRYVDVLDVEKEMESALEINTIEELDEDKTMEEADKDVEDADEEDDEDEDDDEDDDDDVSIIISSADSSMIQDRPNSNTPSYGSRPSYNHSYSAPNVNGNIPEKKNDYYNNNNNNNTGYQRKSRYSKHGNNKLFRRNYSVNSFDGYHCKTSSRNHSATSLPGNFGIGSVPPSPYMNPQNHMYYVAATNPGLHMGVPSPYMPYGSVFMPPPMNFEWYSNGHGNEDSRNLNGYHQEPGGEDGEDKENGEEGLRTINDGFEANGNGNGHVGTGYPMHPPAYSYGYLPEAYANTPGSQVMMEYLAKVQQQNHSTGEEDDYMSFYLKFANKESDK</sequence>
<protein>
    <recommendedName>
        <fullName evidence="4">RRM domain-containing protein</fullName>
    </recommendedName>
</protein>
<accession>A0A9P8AIQ4</accession>
<feature type="compositionally biased region" description="Polar residues" evidence="3">
    <location>
        <begin position="529"/>
        <end position="538"/>
    </location>
</feature>
<comment type="caution">
    <text evidence="5">The sequence shown here is derived from an EMBL/GenBank/DDBJ whole genome shotgun (WGS) entry which is preliminary data.</text>
</comment>
<keyword evidence="6" id="KW-1185">Reference proteome</keyword>
<dbReference type="PANTHER" id="PTHR14089">
    <property type="entry name" value="PRE-MRNA-SPLICING FACTOR RBM22"/>
    <property type="match status" value="1"/>
</dbReference>
<feature type="region of interest" description="Disordered" evidence="3">
    <location>
        <begin position="852"/>
        <end position="871"/>
    </location>
</feature>
<dbReference type="InterPro" id="IPR012677">
    <property type="entry name" value="Nucleotide-bd_a/b_plait_sf"/>
</dbReference>
<dbReference type="Proteomes" id="UP000790833">
    <property type="component" value="Unassembled WGS sequence"/>
</dbReference>
<dbReference type="GO" id="GO:0003729">
    <property type="term" value="F:mRNA binding"/>
    <property type="evidence" value="ECO:0007669"/>
    <property type="project" value="TreeGrafter"/>
</dbReference>
<feature type="compositionally biased region" description="Basic and acidic residues" evidence="3">
    <location>
        <begin position="504"/>
        <end position="518"/>
    </location>
</feature>
<dbReference type="SUPFAM" id="SSF54928">
    <property type="entry name" value="RNA-binding domain, RBD"/>
    <property type="match status" value="1"/>
</dbReference>
<dbReference type="Gene3D" id="3.30.70.330">
    <property type="match status" value="2"/>
</dbReference>
<feature type="compositionally biased region" description="Low complexity" evidence="3">
    <location>
        <begin position="1160"/>
        <end position="1171"/>
    </location>
</feature>
<feature type="compositionally biased region" description="Acidic residues" evidence="3">
    <location>
        <begin position="1336"/>
        <end position="1347"/>
    </location>
</feature>
<evidence type="ECO:0000313" key="6">
    <source>
        <dbReference type="Proteomes" id="UP000790833"/>
    </source>
</evidence>
<feature type="region of interest" description="Disordered" evidence="3">
    <location>
        <begin position="1324"/>
        <end position="1349"/>
    </location>
</feature>
<dbReference type="InterPro" id="IPR035979">
    <property type="entry name" value="RBD_domain_sf"/>
</dbReference>
<evidence type="ECO:0000256" key="3">
    <source>
        <dbReference type="SAM" id="MobiDB-lite"/>
    </source>
</evidence>
<feature type="compositionally biased region" description="Low complexity" evidence="3">
    <location>
        <begin position="117"/>
        <end position="137"/>
    </location>
</feature>
<feature type="compositionally biased region" description="Polar residues" evidence="3">
    <location>
        <begin position="1174"/>
        <end position="1199"/>
    </location>
</feature>
<feature type="compositionally biased region" description="Polar residues" evidence="3">
    <location>
        <begin position="165"/>
        <end position="180"/>
    </location>
</feature>
<gene>
    <name evidence="5" type="ORF">KQ657_005180</name>
</gene>
<keyword evidence="1 2" id="KW-0694">RNA-binding</keyword>
<dbReference type="InterPro" id="IPR000504">
    <property type="entry name" value="RRM_dom"/>
</dbReference>
<feature type="compositionally biased region" description="Low complexity" evidence="3">
    <location>
        <begin position="486"/>
        <end position="502"/>
    </location>
</feature>
<feature type="compositionally biased region" description="Basic and acidic residues" evidence="3">
    <location>
        <begin position="1074"/>
        <end position="1083"/>
    </location>
</feature>
<dbReference type="OrthoDB" id="6407164at2759"/>
<dbReference type="EMBL" id="JAHMUF010000009">
    <property type="protein sequence ID" value="KAG7193981.1"/>
    <property type="molecule type" value="Genomic_DNA"/>
</dbReference>
<feature type="region of interest" description="Disordered" evidence="3">
    <location>
        <begin position="1061"/>
        <end position="1092"/>
    </location>
</feature>
<evidence type="ECO:0000259" key="4">
    <source>
        <dbReference type="PROSITE" id="PS50102"/>
    </source>
</evidence>
<feature type="region of interest" description="Disordered" evidence="3">
    <location>
        <begin position="15"/>
        <end position="86"/>
    </location>
</feature>
<dbReference type="SMART" id="SM00360">
    <property type="entry name" value="RRM"/>
    <property type="match status" value="1"/>
</dbReference>
<dbReference type="PANTHER" id="PTHR14089:SF8">
    <property type="entry name" value="RNA-BINDING PROTEIN MRN1"/>
    <property type="match status" value="1"/>
</dbReference>
<feature type="compositionally biased region" description="Low complexity" evidence="3">
    <location>
        <begin position="854"/>
        <end position="871"/>
    </location>
</feature>
<feature type="region of interest" description="Disordered" evidence="3">
    <location>
        <begin position="433"/>
        <end position="460"/>
    </location>
</feature>
<reference evidence="5" key="1">
    <citation type="submission" date="2021-03" db="EMBL/GenBank/DDBJ databases">
        <authorList>
            <person name="Palmer J.M."/>
        </authorList>
    </citation>
    <scope>NUCLEOTIDE SEQUENCE</scope>
    <source>
        <strain evidence="5">ARV_011</strain>
    </source>
</reference>
<feature type="region of interest" description="Disordered" evidence="3">
    <location>
        <begin position="1118"/>
        <end position="1227"/>
    </location>
</feature>
<feature type="compositionally biased region" description="Basic residues" evidence="3">
    <location>
        <begin position="154"/>
        <end position="164"/>
    </location>
</feature>
<feature type="compositionally biased region" description="Low complexity" evidence="3">
    <location>
        <begin position="443"/>
        <end position="452"/>
    </location>
</feature>
<dbReference type="PROSITE" id="PS50102">
    <property type="entry name" value="RRM"/>
    <property type="match status" value="1"/>
</dbReference>
<dbReference type="RefSeq" id="XP_043049528.1">
    <property type="nucleotide sequence ID" value="XM_043195823.1"/>
</dbReference>
<dbReference type="GO" id="GO:0010494">
    <property type="term" value="C:cytoplasmic stress granule"/>
    <property type="evidence" value="ECO:0007669"/>
    <property type="project" value="TreeGrafter"/>
</dbReference>
<proteinExistence type="predicted"/>
<feature type="compositionally biased region" description="Polar residues" evidence="3">
    <location>
        <begin position="140"/>
        <end position="150"/>
    </location>
</feature>
<feature type="compositionally biased region" description="Low complexity" evidence="3">
    <location>
        <begin position="181"/>
        <end position="198"/>
    </location>
</feature>
<organism evidence="5 6">
    <name type="scientific">Scheffersomyces spartinae</name>
    <dbReference type="NCBI Taxonomy" id="45513"/>
    <lineage>
        <taxon>Eukaryota</taxon>
        <taxon>Fungi</taxon>
        <taxon>Dikarya</taxon>
        <taxon>Ascomycota</taxon>
        <taxon>Saccharomycotina</taxon>
        <taxon>Pichiomycetes</taxon>
        <taxon>Debaryomycetaceae</taxon>
        <taxon>Scheffersomyces</taxon>
    </lineage>
</organism>
<evidence type="ECO:0000313" key="5">
    <source>
        <dbReference type="EMBL" id="KAG7193981.1"/>
    </source>
</evidence>
<feature type="compositionally biased region" description="Basic and acidic residues" evidence="3">
    <location>
        <begin position="105"/>
        <end position="116"/>
    </location>
</feature>
<feature type="region of interest" description="Disordered" evidence="3">
    <location>
        <begin position="473"/>
        <end position="538"/>
    </location>
</feature>
<evidence type="ECO:0000256" key="1">
    <source>
        <dbReference type="ARBA" id="ARBA00022884"/>
    </source>
</evidence>